<protein>
    <submittedName>
        <fullName evidence="1">Uncharacterized protein</fullName>
    </submittedName>
</protein>
<keyword evidence="2" id="KW-1185">Reference proteome</keyword>
<dbReference type="AlphaFoldDB" id="A0AAD9EF89"/>
<evidence type="ECO:0000313" key="2">
    <source>
        <dbReference type="Proteomes" id="UP001243330"/>
    </source>
</evidence>
<evidence type="ECO:0000313" key="1">
    <source>
        <dbReference type="EMBL" id="KAK1849179.1"/>
    </source>
</evidence>
<organism evidence="1 2">
    <name type="scientific">Colletotrichum chrysophilum</name>
    <dbReference type="NCBI Taxonomy" id="1836956"/>
    <lineage>
        <taxon>Eukaryota</taxon>
        <taxon>Fungi</taxon>
        <taxon>Dikarya</taxon>
        <taxon>Ascomycota</taxon>
        <taxon>Pezizomycotina</taxon>
        <taxon>Sordariomycetes</taxon>
        <taxon>Hypocreomycetidae</taxon>
        <taxon>Glomerellales</taxon>
        <taxon>Glomerellaceae</taxon>
        <taxon>Colletotrichum</taxon>
        <taxon>Colletotrichum gloeosporioides species complex</taxon>
    </lineage>
</organism>
<proteinExistence type="predicted"/>
<sequence length="75" mass="7920">MKSGGRVAILWGKDHVDRRHPCPADLSRPESSFNSSVHHCRVANIPSVRGNVPGSSAFCSPVPGAMFHGHSSAAT</sequence>
<comment type="caution">
    <text evidence="1">The sequence shown here is derived from an EMBL/GenBank/DDBJ whole genome shotgun (WGS) entry which is preliminary data.</text>
</comment>
<name>A0AAD9EF89_9PEZI</name>
<gene>
    <name evidence="1" type="ORF">CCHR01_08161</name>
</gene>
<accession>A0AAD9EF89</accession>
<dbReference type="EMBL" id="JAQOWY010000150">
    <property type="protein sequence ID" value="KAK1849179.1"/>
    <property type="molecule type" value="Genomic_DNA"/>
</dbReference>
<reference evidence="1" key="1">
    <citation type="submission" date="2023-01" db="EMBL/GenBank/DDBJ databases">
        <title>Colletotrichum chrysophilum M932 genome sequence.</title>
        <authorList>
            <person name="Baroncelli R."/>
        </authorList>
    </citation>
    <scope>NUCLEOTIDE SEQUENCE</scope>
    <source>
        <strain evidence="1">M932</strain>
    </source>
</reference>
<dbReference type="Proteomes" id="UP001243330">
    <property type="component" value="Unassembled WGS sequence"/>
</dbReference>